<proteinExistence type="predicted"/>
<dbReference type="RefSeq" id="WP_160681652.1">
    <property type="nucleotide sequence ID" value="NZ_WTYW01000001.1"/>
</dbReference>
<sequence length="116" mass="12812">MSNLDPDQPPDGIAARDWSQMVEDACWLYEAHARYAVRNGWKASGLFGVRLDYPPGGGLAQVLRGSRSLAFDGPIAHVRQFGVRMTRNPACGHGLPIIWELTDEGRLKLSSSNEFD</sequence>
<dbReference type="Proteomes" id="UP000433104">
    <property type="component" value="Unassembled WGS sequence"/>
</dbReference>
<dbReference type="AlphaFoldDB" id="A0A844ZCG8"/>
<gene>
    <name evidence="1" type="ORF">GRI38_04250</name>
</gene>
<dbReference type="EMBL" id="WTYW01000001">
    <property type="protein sequence ID" value="MXO85234.1"/>
    <property type="molecule type" value="Genomic_DNA"/>
</dbReference>
<accession>A0A844ZCG8</accession>
<evidence type="ECO:0000313" key="2">
    <source>
        <dbReference type="Proteomes" id="UP000433104"/>
    </source>
</evidence>
<organism evidence="1 2">
    <name type="scientific">Parapontixanthobacter aurantiacus</name>
    <dbReference type="NCBI Taxonomy" id="1463599"/>
    <lineage>
        <taxon>Bacteria</taxon>
        <taxon>Pseudomonadati</taxon>
        <taxon>Pseudomonadota</taxon>
        <taxon>Alphaproteobacteria</taxon>
        <taxon>Sphingomonadales</taxon>
        <taxon>Erythrobacteraceae</taxon>
        <taxon>Parapontixanthobacter</taxon>
    </lineage>
</organism>
<protein>
    <submittedName>
        <fullName evidence="1">Uncharacterized protein</fullName>
    </submittedName>
</protein>
<evidence type="ECO:0000313" key="1">
    <source>
        <dbReference type="EMBL" id="MXO85234.1"/>
    </source>
</evidence>
<comment type="caution">
    <text evidence="1">The sequence shown here is derived from an EMBL/GenBank/DDBJ whole genome shotgun (WGS) entry which is preliminary data.</text>
</comment>
<keyword evidence="2" id="KW-1185">Reference proteome</keyword>
<name>A0A844ZCG8_9SPHN</name>
<reference evidence="1 2" key="1">
    <citation type="submission" date="2019-12" db="EMBL/GenBank/DDBJ databases">
        <title>Genomic-based taxomic classification of the family Erythrobacteraceae.</title>
        <authorList>
            <person name="Xu L."/>
        </authorList>
    </citation>
    <scope>NUCLEOTIDE SEQUENCE [LARGE SCALE GENOMIC DNA]</scope>
    <source>
        <strain evidence="1 2">MCCC 1A09962</strain>
    </source>
</reference>